<evidence type="ECO:0000256" key="6">
    <source>
        <dbReference type="ARBA" id="ARBA00023157"/>
    </source>
</evidence>
<comment type="caution">
    <text evidence="13">The sequence shown here is derived from an EMBL/GenBank/DDBJ whole genome shotgun (WGS) entry which is preliminary data.</text>
</comment>
<protein>
    <recommendedName>
        <fullName evidence="2">thioredoxin-dependent peroxiredoxin</fullName>
        <ecNumber evidence="2">1.11.1.24</ecNumber>
    </recommendedName>
    <alternativeName>
        <fullName evidence="10">Bacterioferritin comigratory protein</fullName>
    </alternativeName>
    <alternativeName>
        <fullName evidence="8">Thioredoxin peroxidase</fullName>
    </alternativeName>
</protein>
<evidence type="ECO:0000313" key="14">
    <source>
        <dbReference type="Proteomes" id="UP000631670"/>
    </source>
</evidence>
<evidence type="ECO:0000256" key="4">
    <source>
        <dbReference type="ARBA" id="ARBA00022862"/>
    </source>
</evidence>
<reference evidence="13 14" key="1">
    <citation type="submission" date="2020-10" db="EMBL/GenBank/DDBJ databases">
        <title>Sequencing the genomes of 1000 actinobacteria strains.</title>
        <authorList>
            <person name="Klenk H.-P."/>
        </authorList>
    </citation>
    <scope>NUCLEOTIDE SEQUENCE [LARGE SCALE GENOMIC DNA]</scope>
    <source>
        <strain evidence="13 14">DSM 44653</strain>
    </source>
</reference>
<evidence type="ECO:0000256" key="3">
    <source>
        <dbReference type="ARBA" id="ARBA00022559"/>
    </source>
</evidence>
<dbReference type="Pfam" id="PF00578">
    <property type="entry name" value="AhpC-TSA"/>
    <property type="match status" value="1"/>
</dbReference>
<proteinExistence type="inferred from homology"/>
<feature type="domain" description="Thioredoxin" evidence="12">
    <location>
        <begin position="43"/>
        <end position="213"/>
    </location>
</feature>
<dbReference type="SUPFAM" id="SSF52833">
    <property type="entry name" value="Thioredoxin-like"/>
    <property type="match status" value="1"/>
</dbReference>
<keyword evidence="4" id="KW-0049">Antioxidant</keyword>
<dbReference type="PROSITE" id="PS51352">
    <property type="entry name" value="THIOREDOXIN_2"/>
    <property type="match status" value="1"/>
</dbReference>
<evidence type="ECO:0000256" key="8">
    <source>
        <dbReference type="ARBA" id="ARBA00032824"/>
    </source>
</evidence>
<evidence type="ECO:0000256" key="11">
    <source>
        <dbReference type="ARBA" id="ARBA00049091"/>
    </source>
</evidence>
<evidence type="ECO:0000256" key="7">
    <source>
        <dbReference type="ARBA" id="ARBA00023284"/>
    </source>
</evidence>
<dbReference type="Proteomes" id="UP000631670">
    <property type="component" value="Unassembled WGS sequence"/>
</dbReference>
<evidence type="ECO:0000313" key="13">
    <source>
        <dbReference type="EMBL" id="MBE1500183.1"/>
    </source>
</evidence>
<sequence length="213" mass="22940">MTLNSALTDFRTEGMKVWPADLAATLTKHPRDLVEAAKAAKFAAIGTTAGDFTLPDADGSAVSLGDLTADGPAVLVFYRGQWCPYCNLTLRAYQAEVVPELGKHGARLAAISPQLPDCSVAVKENNELGFPVLSDVGNVVARSFGLTFTVDEDVRPTMVKIGADLTKHNGDWELAHPAVLVVDREHVIRFVDVHPDYTTRTEPADILEAVKSL</sequence>
<keyword evidence="7" id="KW-0676">Redox-active center</keyword>
<name>A0ABR9IAK9_9PSEU</name>
<dbReference type="EMBL" id="JADBEG010000001">
    <property type="protein sequence ID" value="MBE1500183.1"/>
    <property type="molecule type" value="Genomic_DNA"/>
</dbReference>
<keyword evidence="3" id="KW-0575">Peroxidase</keyword>
<evidence type="ECO:0000256" key="2">
    <source>
        <dbReference type="ARBA" id="ARBA00013017"/>
    </source>
</evidence>
<organism evidence="13 14">
    <name type="scientific">Amycolatopsis lexingtonensis</name>
    <dbReference type="NCBI Taxonomy" id="218822"/>
    <lineage>
        <taxon>Bacteria</taxon>
        <taxon>Bacillati</taxon>
        <taxon>Actinomycetota</taxon>
        <taxon>Actinomycetes</taxon>
        <taxon>Pseudonocardiales</taxon>
        <taxon>Pseudonocardiaceae</taxon>
        <taxon>Amycolatopsis</taxon>
    </lineage>
</organism>
<dbReference type="InterPro" id="IPR000866">
    <property type="entry name" value="AhpC/TSA"/>
</dbReference>
<keyword evidence="6" id="KW-1015">Disulfide bond</keyword>
<keyword evidence="14" id="KW-1185">Reference proteome</keyword>
<dbReference type="CDD" id="cd02970">
    <property type="entry name" value="PRX_like2"/>
    <property type="match status" value="1"/>
</dbReference>
<evidence type="ECO:0000259" key="12">
    <source>
        <dbReference type="PROSITE" id="PS51352"/>
    </source>
</evidence>
<accession>A0ABR9IAK9</accession>
<evidence type="ECO:0000256" key="5">
    <source>
        <dbReference type="ARBA" id="ARBA00023002"/>
    </source>
</evidence>
<dbReference type="RefSeq" id="WP_086863558.1">
    <property type="nucleotide sequence ID" value="NZ_JADBEG010000001.1"/>
</dbReference>
<evidence type="ECO:0000256" key="9">
    <source>
        <dbReference type="ARBA" id="ARBA00038489"/>
    </source>
</evidence>
<comment type="catalytic activity">
    <reaction evidence="11">
        <text>a hydroperoxide + [thioredoxin]-dithiol = an alcohol + [thioredoxin]-disulfide + H2O</text>
        <dbReference type="Rhea" id="RHEA:62620"/>
        <dbReference type="Rhea" id="RHEA-COMP:10698"/>
        <dbReference type="Rhea" id="RHEA-COMP:10700"/>
        <dbReference type="ChEBI" id="CHEBI:15377"/>
        <dbReference type="ChEBI" id="CHEBI:29950"/>
        <dbReference type="ChEBI" id="CHEBI:30879"/>
        <dbReference type="ChEBI" id="CHEBI:35924"/>
        <dbReference type="ChEBI" id="CHEBI:50058"/>
        <dbReference type="EC" id="1.11.1.24"/>
    </reaction>
</comment>
<dbReference type="PANTHER" id="PTHR42801">
    <property type="entry name" value="THIOREDOXIN-DEPENDENT PEROXIDE REDUCTASE"/>
    <property type="match status" value="1"/>
</dbReference>
<gene>
    <name evidence="13" type="ORF">H4696_007283</name>
</gene>
<evidence type="ECO:0000256" key="10">
    <source>
        <dbReference type="ARBA" id="ARBA00041373"/>
    </source>
</evidence>
<dbReference type="Gene3D" id="3.40.30.10">
    <property type="entry name" value="Glutaredoxin"/>
    <property type="match status" value="1"/>
</dbReference>
<dbReference type="InterPro" id="IPR050924">
    <property type="entry name" value="Peroxiredoxin_BCP/PrxQ"/>
</dbReference>
<comment type="similarity">
    <text evidence="9">Belongs to the peroxiredoxin family. BCP/PrxQ subfamily.</text>
</comment>
<keyword evidence="5" id="KW-0560">Oxidoreductase</keyword>
<dbReference type="InterPro" id="IPR036249">
    <property type="entry name" value="Thioredoxin-like_sf"/>
</dbReference>
<dbReference type="PANTHER" id="PTHR42801:SF7">
    <property type="entry name" value="SLL1159 PROTEIN"/>
    <property type="match status" value="1"/>
</dbReference>
<evidence type="ECO:0000256" key="1">
    <source>
        <dbReference type="ARBA" id="ARBA00003330"/>
    </source>
</evidence>
<dbReference type="EC" id="1.11.1.24" evidence="2"/>
<comment type="function">
    <text evidence="1">Thiol-specific peroxidase that catalyzes the reduction of hydrogen peroxide and organic hydroperoxides to water and alcohols, respectively. Plays a role in cell protection against oxidative stress by detoxifying peroxides and as sensor of hydrogen peroxide-mediated signaling events.</text>
</comment>
<dbReference type="InterPro" id="IPR013766">
    <property type="entry name" value="Thioredoxin_domain"/>
</dbReference>